<dbReference type="SFLD" id="SFLDG01129">
    <property type="entry name" value="C1.5:_HAD__Beta-PGM__Phosphata"/>
    <property type="match status" value="1"/>
</dbReference>
<dbReference type="PANTHER" id="PTHR46470:SF4">
    <property type="entry name" value="5-AMINO-6-(5-PHOSPHO-D-RIBITYLAMINO)URACIL PHOSPHATASE YIGB"/>
    <property type="match status" value="1"/>
</dbReference>
<dbReference type="Gene3D" id="3.40.50.1000">
    <property type="entry name" value="HAD superfamily/HAD-like"/>
    <property type="match status" value="1"/>
</dbReference>
<evidence type="ECO:0000313" key="4">
    <source>
        <dbReference type="EMBL" id="PFG20178.1"/>
    </source>
</evidence>
<comment type="caution">
    <text evidence="4">The sequence shown here is derived from an EMBL/GenBank/DDBJ whole genome shotgun (WGS) entry which is preliminary data.</text>
</comment>
<evidence type="ECO:0000313" key="5">
    <source>
        <dbReference type="Proteomes" id="UP000224915"/>
    </source>
</evidence>
<dbReference type="OrthoDB" id="9810501at2"/>
<dbReference type="GO" id="GO:0016787">
    <property type="term" value="F:hydrolase activity"/>
    <property type="evidence" value="ECO:0007669"/>
    <property type="project" value="UniProtKB-KW"/>
</dbReference>
<evidence type="ECO:0000256" key="1">
    <source>
        <dbReference type="ARBA" id="ARBA00001946"/>
    </source>
</evidence>
<reference evidence="4 5" key="1">
    <citation type="submission" date="2017-10" db="EMBL/GenBank/DDBJ databases">
        <title>Sequencing the genomes of 1000 actinobacteria strains.</title>
        <authorList>
            <person name="Klenk H.-P."/>
        </authorList>
    </citation>
    <scope>NUCLEOTIDE SEQUENCE [LARGE SCALE GENOMIC DNA]</scope>
    <source>
        <strain evidence="4 5">DSM 21801</strain>
    </source>
</reference>
<dbReference type="PRINTS" id="PR00413">
    <property type="entry name" value="HADHALOGNASE"/>
</dbReference>
<comment type="cofactor">
    <cofactor evidence="1">
        <name>Mg(2+)</name>
        <dbReference type="ChEBI" id="CHEBI:18420"/>
    </cofactor>
</comment>
<keyword evidence="2 4" id="KW-0378">Hydrolase</keyword>
<name>A0A2A9D0F3_9MICO</name>
<dbReference type="PANTHER" id="PTHR46470">
    <property type="entry name" value="N-ACYLNEURAMINATE-9-PHOSPHATASE"/>
    <property type="match status" value="1"/>
</dbReference>
<dbReference type="Proteomes" id="UP000224915">
    <property type="component" value="Unassembled WGS sequence"/>
</dbReference>
<dbReference type="SFLD" id="SFLDS00003">
    <property type="entry name" value="Haloacid_Dehalogenase"/>
    <property type="match status" value="1"/>
</dbReference>
<dbReference type="Pfam" id="PF00702">
    <property type="entry name" value="Hydrolase"/>
    <property type="match status" value="1"/>
</dbReference>
<dbReference type="EMBL" id="PDJD01000001">
    <property type="protein sequence ID" value="PFG20178.1"/>
    <property type="molecule type" value="Genomic_DNA"/>
</dbReference>
<evidence type="ECO:0000256" key="2">
    <source>
        <dbReference type="ARBA" id="ARBA00022801"/>
    </source>
</evidence>
<dbReference type="NCBIfam" id="TIGR01549">
    <property type="entry name" value="HAD-SF-IA-v1"/>
    <property type="match status" value="1"/>
</dbReference>
<organism evidence="4 5">
    <name type="scientific">Serinibacter salmoneus</name>
    <dbReference type="NCBI Taxonomy" id="556530"/>
    <lineage>
        <taxon>Bacteria</taxon>
        <taxon>Bacillati</taxon>
        <taxon>Actinomycetota</taxon>
        <taxon>Actinomycetes</taxon>
        <taxon>Micrococcales</taxon>
        <taxon>Beutenbergiaceae</taxon>
        <taxon>Serinibacter</taxon>
    </lineage>
</organism>
<evidence type="ECO:0000256" key="3">
    <source>
        <dbReference type="ARBA" id="ARBA00022842"/>
    </source>
</evidence>
<gene>
    <name evidence="4" type="ORF">ATL40_1767</name>
</gene>
<dbReference type="RefSeq" id="WP_098469200.1">
    <property type="nucleotide sequence ID" value="NZ_PDJD01000001.1"/>
</dbReference>
<proteinExistence type="predicted"/>
<accession>A0A2A9D0F3</accession>
<dbReference type="InterPro" id="IPR036412">
    <property type="entry name" value="HAD-like_sf"/>
</dbReference>
<dbReference type="InterPro" id="IPR051400">
    <property type="entry name" value="HAD-like_hydrolase"/>
</dbReference>
<dbReference type="Gene3D" id="1.20.120.1600">
    <property type="match status" value="1"/>
</dbReference>
<dbReference type="InterPro" id="IPR023214">
    <property type="entry name" value="HAD_sf"/>
</dbReference>
<keyword evidence="5" id="KW-1185">Reference proteome</keyword>
<keyword evidence="3" id="KW-0460">Magnesium</keyword>
<dbReference type="GO" id="GO:0044281">
    <property type="term" value="P:small molecule metabolic process"/>
    <property type="evidence" value="ECO:0007669"/>
    <property type="project" value="UniProtKB-ARBA"/>
</dbReference>
<dbReference type="SUPFAM" id="SSF56784">
    <property type="entry name" value="HAD-like"/>
    <property type="match status" value="1"/>
</dbReference>
<dbReference type="AlphaFoldDB" id="A0A2A9D0F3"/>
<sequence length="248" mass="26191">MPIRGVLLDIDDTLVDTRGAFGAALAAVAAVYLPVGVDVERVVAMWRADASGHYRRHTRGELTAAQQRLARAQEVHAAFGGPPLDEATFPAWDEVFRTGFRAGWRAHTDALPTVRALREAGYAVGALTNAVGPLSQDKLERVGLAEDVPLLVTLDTLGFGKPDPRVFLQACARLGTAPGETAYVGDELDIDALAALRAGLGLGVWLDRPGTRRGGPHLEDPAAAAEHGVAVISSLTELPGVLGRVDVR</sequence>
<protein>
    <submittedName>
        <fullName evidence="4">Putative hydrolase of the HAD superfamily</fullName>
    </submittedName>
</protein>
<dbReference type="InterPro" id="IPR006439">
    <property type="entry name" value="HAD-SF_hydro_IA"/>
</dbReference>